<name>A0A091DB58_FUKDA</name>
<reference evidence="1 2" key="1">
    <citation type="submission" date="2013-11" db="EMBL/GenBank/DDBJ databases">
        <title>The Damaraland mole rat (Fukomys damarensis) genome and evolution of African mole rats.</title>
        <authorList>
            <person name="Gladyshev V.N."/>
            <person name="Fang X."/>
        </authorList>
    </citation>
    <scope>NUCLEOTIDE SEQUENCE [LARGE SCALE GENOMIC DNA]</scope>
    <source>
        <tissue evidence="1">Liver</tissue>
    </source>
</reference>
<organism evidence="1 2">
    <name type="scientific">Fukomys damarensis</name>
    <name type="common">Damaraland mole rat</name>
    <name type="synonym">Cryptomys damarensis</name>
    <dbReference type="NCBI Taxonomy" id="885580"/>
    <lineage>
        <taxon>Eukaryota</taxon>
        <taxon>Metazoa</taxon>
        <taxon>Chordata</taxon>
        <taxon>Craniata</taxon>
        <taxon>Vertebrata</taxon>
        <taxon>Euteleostomi</taxon>
        <taxon>Mammalia</taxon>
        <taxon>Eutheria</taxon>
        <taxon>Euarchontoglires</taxon>
        <taxon>Glires</taxon>
        <taxon>Rodentia</taxon>
        <taxon>Hystricomorpha</taxon>
        <taxon>Bathyergidae</taxon>
        <taxon>Fukomys</taxon>
    </lineage>
</organism>
<evidence type="ECO:0000313" key="2">
    <source>
        <dbReference type="Proteomes" id="UP000028990"/>
    </source>
</evidence>
<proteinExistence type="predicted"/>
<gene>
    <name evidence="1" type="ORF">H920_18567</name>
</gene>
<dbReference type="EMBL" id="KN124863">
    <property type="protein sequence ID" value="KFO20061.1"/>
    <property type="molecule type" value="Genomic_DNA"/>
</dbReference>
<protein>
    <submittedName>
        <fullName evidence="1">Uncharacterized protein</fullName>
    </submittedName>
</protein>
<dbReference type="AlphaFoldDB" id="A0A091DB58"/>
<sequence>MTAPRLRLAGDFWNPVFRVSVGHLTLHGSALTHFRILSRGVLVFLFRKTDSSTTVKGLTCKLCHGVSLGMI</sequence>
<dbReference type="Proteomes" id="UP000028990">
    <property type="component" value="Unassembled WGS sequence"/>
</dbReference>
<keyword evidence="2" id="KW-1185">Reference proteome</keyword>
<evidence type="ECO:0000313" key="1">
    <source>
        <dbReference type="EMBL" id="KFO20061.1"/>
    </source>
</evidence>
<accession>A0A091DB58</accession>